<accession>A0AA36H7S4</accession>
<gene>
    <name evidence="2" type="ORF">CYNAS_LOCUS17260</name>
</gene>
<evidence type="ECO:0000313" key="3">
    <source>
        <dbReference type="Proteomes" id="UP001176961"/>
    </source>
</evidence>
<organism evidence="2 3">
    <name type="scientific">Cylicocyclus nassatus</name>
    <name type="common">Nematode worm</name>
    <dbReference type="NCBI Taxonomy" id="53992"/>
    <lineage>
        <taxon>Eukaryota</taxon>
        <taxon>Metazoa</taxon>
        <taxon>Ecdysozoa</taxon>
        <taxon>Nematoda</taxon>
        <taxon>Chromadorea</taxon>
        <taxon>Rhabditida</taxon>
        <taxon>Rhabditina</taxon>
        <taxon>Rhabditomorpha</taxon>
        <taxon>Strongyloidea</taxon>
        <taxon>Strongylidae</taxon>
        <taxon>Cylicocyclus</taxon>
    </lineage>
</organism>
<name>A0AA36H7S4_CYLNA</name>
<evidence type="ECO:0000256" key="1">
    <source>
        <dbReference type="SAM" id="SignalP"/>
    </source>
</evidence>
<proteinExistence type="predicted"/>
<protein>
    <submittedName>
        <fullName evidence="2">Uncharacterized protein</fullName>
    </submittedName>
</protein>
<sequence length="118" mass="12710">MRFLCIVAVCSIAFISAEPIRKRRCCVPMCSCIQQGCSCLPALQFSSCQCAVQQCAPKCQSACMSTCPMPVWQCQQMCGNTCIASCSPQASSCVQQCEIACRGQPNEDACLQSCQAGW</sequence>
<feature type="chain" id="PRO_5041340013" evidence="1">
    <location>
        <begin position="18"/>
        <end position="118"/>
    </location>
</feature>
<dbReference type="Proteomes" id="UP001176961">
    <property type="component" value="Unassembled WGS sequence"/>
</dbReference>
<feature type="signal peptide" evidence="1">
    <location>
        <begin position="1"/>
        <end position="17"/>
    </location>
</feature>
<evidence type="ECO:0000313" key="2">
    <source>
        <dbReference type="EMBL" id="CAJ0605277.1"/>
    </source>
</evidence>
<keyword evidence="3" id="KW-1185">Reference proteome</keyword>
<dbReference type="EMBL" id="CATQJL010000316">
    <property type="protein sequence ID" value="CAJ0605277.1"/>
    <property type="molecule type" value="Genomic_DNA"/>
</dbReference>
<dbReference type="AlphaFoldDB" id="A0AA36H7S4"/>
<reference evidence="2" key="1">
    <citation type="submission" date="2023-07" db="EMBL/GenBank/DDBJ databases">
        <authorList>
            <consortium name="CYATHOMIX"/>
        </authorList>
    </citation>
    <scope>NUCLEOTIDE SEQUENCE</scope>
    <source>
        <strain evidence="2">N/A</strain>
    </source>
</reference>
<keyword evidence="1" id="KW-0732">Signal</keyword>
<comment type="caution">
    <text evidence="2">The sequence shown here is derived from an EMBL/GenBank/DDBJ whole genome shotgun (WGS) entry which is preliminary data.</text>
</comment>